<keyword evidence="3 6" id="KW-0812">Transmembrane</keyword>
<comment type="subcellular location">
    <subcellularLocation>
        <location evidence="1">Cell membrane</location>
        <topology evidence="1">Multi-pass membrane protein</topology>
    </subcellularLocation>
</comment>
<dbReference type="GO" id="GO:0042910">
    <property type="term" value="F:xenobiotic transmembrane transporter activity"/>
    <property type="evidence" value="ECO:0007669"/>
    <property type="project" value="InterPro"/>
</dbReference>
<feature type="transmembrane region" description="Helical" evidence="6">
    <location>
        <begin position="466"/>
        <end position="488"/>
    </location>
</feature>
<dbReference type="RefSeq" id="WP_183976015.1">
    <property type="nucleotide sequence ID" value="NZ_JACIBY010000007.1"/>
</dbReference>
<keyword evidence="5 6" id="KW-0472">Membrane</keyword>
<dbReference type="AlphaFoldDB" id="A0A7W5ZMG8"/>
<feature type="transmembrane region" description="Helical" evidence="6">
    <location>
        <begin position="123"/>
        <end position="145"/>
    </location>
</feature>
<sequence>MSVAHRVIKNTGFLYAKMGITMFISLYTTRLVLNSLGAEDFGIFNIVGGAIAMLGFLNAAMGGATQRYMSYAEGEGNKEKLKKIFNISTVFHFLTALLLGFILIVAGWFFFNKILNIDAERSYAAKVVYCSLITSTVFTVMTVPYDAILNAHENMRYYSVVGVIESLMRLAVAFAVVYSSEDKLIVYGILMSFVPFITMIIMRVYCHRRYEECTIAPRLYWDKQLSREMVRYASWSLFRASTGMLSQYGLSIVLNSFYGTLLNAAQGIANQISGQLAVFSTTMMKVLTPIINKEEGTGNRRVMINTVMIGTKFSFFILSVFIIPFIIETPYILTIWLKKVPEWAVLFTRLQLLRSMIEQLFILMENAIAAKGNVKEFTISKSVLNILPVILTYCCFYFGYSPYFLYLNWIIIGGIIGGGLLLYFTHKECGLLYSEYFIKVFNPCIKLLLIMFICGLFPLYFMPISFFRLLIVCFITTMAFVISLYMLLLTNQEKIIIRTLLSKILKTTQINAKLSV</sequence>
<accession>A0A7W5ZMG8</accession>
<evidence type="ECO:0000313" key="8">
    <source>
        <dbReference type="Proteomes" id="UP000541352"/>
    </source>
</evidence>
<evidence type="ECO:0000256" key="4">
    <source>
        <dbReference type="ARBA" id="ARBA00022989"/>
    </source>
</evidence>
<dbReference type="EMBL" id="JACIBY010000007">
    <property type="protein sequence ID" value="MBB3839601.1"/>
    <property type="molecule type" value="Genomic_DNA"/>
</dbReference>
<keyword evidence="2" id="KW-1003">Cell membrane</keyword>
<feature type="transmembrane region" description="Helical" evidence="6">
    <location>
        <begin position="383"/>
        <end position="400"/>
    </location>
</feature>
<evidence type="ECO:0000256" key="2">
    <source>
        <dbReference type="ARBA" id="ARBA00022475"/>
    </source>
</evidence>
<dbReference type="GO" id="GO:0005886">
    <property type="term" value="C:plasma membrane"/>
    <property type="evidence" value="ECO:0007669"/>
    <property type="project" value="UniProtKB-SubCell"/>
</dbReference>
<feature type="transmembrane region" description="Helical" evidence="6">
    <location>
        <begin position="184"/>
        <end position="205"/>
    </location>
</feature>
<feature type="transmembrane region" description="Helical" evidence="6">
    <location>
        <begin position="436"/>
        <end position="460"/>
    </location>
</feature>
<dbReference type="Pfam" id="PF01554">
    <property type="entry name" value="MatE"/>
    <property type="match status" value="1"/>
</dbReference>
<name>A0A7W5ZMG8_9BACT</name>
<evidence type="ECO:0000256" key="1">
    <source>
        <dbReference type="ARBA" id="ARBA00004651"/>
    </source>
</evidence>
<dbReference type="InterPro" id="IPR002528">
    <property type="entry name" value="MATE_fam"/>
</dbReference>
<evidence type="ECO:0000256" key="3">
    <source>
        <dbReference type="ARBA" id="ARBA00022692"/>
    </source>
</evidence>
<keyword evidence="4 6" id="KW-1133">Transmembrane helix</keyword>
<protein>
    <submittedName>
        <fullName evidence="7">O-antigen/teichoic acid export membrane protein</fullName>
    </submittedName>
</protein>
<dbReference type="InterPro" id="IPR050833">
    <property type="entry name" value="Poly_Biosynth_Transport"/>
</dbReference>
<proteinExistence type="predicted"/>
<feature type="transmembrane region" description="Helical" evidence="6">
    <location>
        <begin position="157"/>
        <end position="178"/>
    </location>
</feature>
<feature type="transmembrane region" description="Helical" evidence="6">
    <location>
        <begin position="41"/>
        <end position="63"/>
    </location>
</feature>
<reference evidence="7 8" key="1">
    <citation type="submission" date="2020-08" db="EMBL/GenBank/DDBJ databases">
        <title>Genomic Encyclopedia of Type Strains, Phase IV (KMG-IV): sequencing the most valuable type-strain genomes for metagenomic binning, comparative biology and taxonomic classification.</title>
        <authorList>
            <person name="Goeker M."/>
        </authorList>
    </citation>
    <scope>NUCLEOTIDE SEQUENCE [LARGE SCALE GENOMIC DNA]</scope>
    <source>
        <strain evidence="7 8">DSM 17976</strain>
    </source>
</reference>
<evidence type="ECO:0000256" key="5">
    <source>
        <dbReference type="ARBA" id="ARBA00023136"/>
    </source>
</evidence>
<feature type="transmembrane region" description="Helical" evidence="6">
    <location>
        <begin position="12"/>
        <end position="29"/>
    </location>
</feature>
<dbReference type="PANTHER" id="PTHR30250">
    <property type="entry name" value="PST FAMILY PREDICTED COLANIC ACID TRANSPORTER"/>
    <property type="match status" value="1"/>
</dbReference>
<evidence type="ECO:0000256" key="6">
    <source>
        <dbReference type="SAM" id="Phobius"/>
    </source>
</evidence>
<feature type="transmembrane region" description="Helical" evidence="6">
    <location>
        <begin position="84"/>
        <end position="111"/>
    </location>
</feature>
<organism evidence="7 8">
    <name type="scientific">Runella defluvii</name>
    <dbReference type="NCBI Taxonomy" id="370973"/>
    <lineage>
        <taxon>Bacteria</taxon>
        <taxon>Pseudomonadati</taxon>
        <taxon>Bacteroidota</taxon>
        <taxon>Cytophagia</taxon>
        <taxon>Cytophagales</taxon>
        <taxon>Spirosomataceae</taxon>
        <taxon>Runella</taxon>
    </lineage>
</organism>
<keyword evidence="8" id="KW-1185">Reference proteome</keyword>
<dbReference type="GO" id="GO:0015297">
    <property type="term" value="F:antiporter activity"/>
    <property type="evidence" value="ECO:0007669"/>
    <property type="project" value="InterPro"/>
</dbReference>
<feature type="transmembrane region" description="Helical" evidence="6">
    <location>
        <begin position="343"/>
        <end position="363"/>
    </location>
</feature>
<feature type="transmembrane region" description="Helical" evidence="6">
    <location>
        <begin position="313"/>
        <end position="337"/>
    </location>
</feature>
<dbReference type="PANTHER" id="PTHR30250:SF26">
    <property type="entry name" value="PSMA PROTEIN"/>
    <property type="match status" value="1"/>
</dbReference>
<feature type="transmembrane region" description="Helical" evidence="6">
    <location>
        <begin position="406"/>
        <end position="424"/>
    </location>
</feature>
<gene>
    <name evidence="7" type="ORF">FHS57_003610</name>
</gene>
<comment type="caution">
    <text evidence="7">The sequence shown here is derived from an EMBL/GenBank/DDBJ whole genome shotgun (WGS) entry which is preliminary data.</text>
</comment>
<dbReference type="Proteomes" id="UP000541352">
    <property type="component" value="Unassembled WGS sequence"/>
</dbReference>
<evidence type="ECO:0000313" key="7">
    <source>
        <dbReference type="EMBL" id="MBB3839601.1"/>
    </source>
</evidence>